<keyword evidence="10" id="KW-0762">Sugar transport</keyword>
<dbReference type="InterPro" id="IPR000515">
    <property type="entry name" value="MetI-like"/>
</dbReference>
<dbReference type="PANTHER" id="PTHR30193:SF41">
    <property type="entry name" value="DIACETYLCHITOBIOSE UPTAKE SYSTEM PERMEASE PROTEIN NGCF"/>
    <property type="match status" value="1"/>
</dbReference>
<evidence type="ECO:0000256" key="3">
    <source>
        <dbReference type="ARBA" id="ARBA00022475"/>
    </source>
</evidence>
<feature type="transmembrane region" description="Helical" evidence="7">
    <location>
        <begin position="181"/>
        <end position="203"/>
    </location>
</feature>
<comment type="caution">
    <text evidence="10">The sequence shown here is derived from an EMBL/GenBank/DDBJ whole genome shotgun (WGS) entry which is preliminary data.</text>
</comment>
<keyword evidence="5 7" id="KW-1133">Transmembrane helix</keyword>
<evidence type="ECO:0000256" key="5">
    <source>
        <dbReference type="ARBA" id="ARBA00022989"/>
    </source>
</evidence>
<keyword evidence="4 7" id="KW-0812">Transmembrane</keyword>
<feature type="region of interest" description="Disordered" evidence="8">
    <location>
        <begin position="1"/>
        <end position="27"/>
    </location>
</feature>
<accession>A0ABS4WZ24</accession>
<dbReference type="InterPro" id="IPR035906">
    <property type="entry name" value="MetI-like_sf"/>
</dbReference>
<organism evidence="10 11">
    <name type="scientific">Brachybacterium sacelli</name>
    <dbReference type="NCBI Taxonomy" id="173364"/>
    <lineage>
        <taxon>Bacteria</taxon>
        <taxon>Bacillati</taxon>
        <taxon>Actinomycetota</taxon>
        <taxon>Actinomycetes</taxon>
        <taxon>Micrococcales</taxon>
        <taxon>Dermabacteraceae</taxon>
        <taxon>Brachybacterium</taxon>
    </lineage>
</organism>
<dbReference type="Proteomes" id="UP001519290">
    <property type="component" value="Unassembled WGS sequence"/>
</dbReference>
<evidence type="ECO:0000256" key="6">
    <source>
        <dbReference type="ARBA" id="ARBA00023136"/>
    </source>
</evidence>
<dbReference type="CDD" id="cd06261">
    <property type="entry name" value="TM_PBP2"/>
    <property type="match status" value="1"/>
</dbReference>
<feature type="transmembrane region" description="Helical" evidence="7">
    <location>
        <begin position="34"/>
        <end position="60"/>
    </location>
</feature>
<dbReference type="PANTHER" id="PTHR30193">
    <property type="entry name" value="ABC TRANSPORTER PERMEASE PROTEIN"/>
    <property type="match status" value="1"/>
</dbReference>
<evidence type="ECO:0000256" key="4">
    <source>
        <dbReference type="ARBA" id="ARBA00022692"/>
    </source>
</evidence>
<dbReference type="SUPFAM" id="SSF161098">
    <property type="entry name" value="MetI-like"/>
    <property type="match status" value="1"/>
</dbReference>
<dbReference type="PROSITE" id="PS50928">
    <property type="entry name" value="ABC_TM1"/>
    <property type="match status" value="1"/>
</dbReference>
<evidence type="ECO:0000259" key="9">
    <source>
        <dbReference type="PROSITE" id="PS50928"/>
    </source>
</evidence>
<feature type="transmembrane region" description="Helical" evidence="7">
    <location>
        <begin position="286"/>
        <end position="308"/>
    </location>
</feature>
<gene>
    <name evidence="10" type="ORF">JOF43_001407</name>
</gene>
<feature type="transmembrane region" description="Helical" evidence="7">
    <location>
        <begin position="95"/>
        <end position="116"/>
    </location>
</feature>
<evidence type="ECO:0000256" key="1">
    <source>
        <dbReference type="ARBA" id="ARBA00004651"/>
    </source>
</evidence>
<name>A0ABS4WZ24_9MICO</name>
<dbReference type="Pfam" id="PF00528">
    <property type="entry name" value="BPD_transp_1"/>
    <property type="match status" value="1"/>
</dbReference>
<keyword evidence="6 7" id="KW-0472">Membrane</keyword>
<dbReference type="RefSeq" id="WP_209900607.1">
    <property type="nucleotide sequence ID" value="NZ_BAAAJW010000002.1"/>
</dbReference>
<keyword evidence="3" id="KW-1003">Cell membrane</keyword>
<protein>
    <submittedName>
        <fullName evidence="10">Multiple sugar transport system permease protein</fullName>
    </submittedName>
</protein>
<evidence type="ECO:0000256" key="7">
    <source>
        <dbReference type="RuleBase" id="RU363032"/>
    </source>
</evidence>
<keyword evidence="2 7" id="KW-0813">Transport</keyword>
<dbReference type="EMBL" id="JAGIOD010000001">
    <property type="protein sequence ID" value="MBP2381450.1"/>
    <property type="molecule type" value="Genomic_DNA"/>
</dbReference>
<evidence type="ECO:0000313" key="10">
    <source>
        <dbReference type="EMBL" id="MBP2381450.1"/>
    </source>
</evidence>
<sequence>MTTSTAVDPSRGSLPERPHGRNRHSVHGSPLRPYAFLTPTLLVMLVLMVVPIVMVIWYSFQDSAVTIPSTEFVGLEKYRQVLSDGTFWTATANTALFAGISVIAHFIIGIGFATLLNSELLSPLVRAIFRTVFILPWLFTVAVVAVLWRMLLNPNGIVNYLVTTFGITDSGVEWLANSSTALPIIIFINIWCGYPFFMVSLLAGLQGIPKDLYEAARVDGAGIIHQFFHVTIPQLRPIILSMAILDFIWTTQQFALIWMTTGGGPVDSTEMLSTYTYKLAFSTYDFSAASASAVVVLLLSMILAVLYVRQQRARD</sequence>
<reference evidence="10 11" key="1">
    <citation type="submission" date="2021-03" db="EMBL/GenBank/DDBJ databases">
        <title>Sequencing the genomes of 1000 actinobacteria strains.</title>
        <authorList>
            <person name="Klenk H.-P."/>
        </authorList>
    </citation>
    <scope>NUCLEOTIDE SEQUENCE [LARGE SCALE GENOMIC DNA]</scope>
    <source>
        <strain evidence="10 11">DSM 14566</strain>
    </source>
</reference>
<comment type="subcellular location">
    <subcellularLocation>
        <location evidence="1 7">Cell membrane</location>
        <topology evidence="1 7">Multi-pass membrane protein</topology>
    </subcellularLocation>
</comment>
<dbReference type="Gene3D" id="1.10.3720.10">
    <property type="entry name" value="MetI-like"/>
    <property type="match status" value="1"/>
</dbReference>
<dbReference type="InterPro" id="IPR051393">
    <property type="entry name" value="ABC_transporter_permease"/>
</dbReference>
<proteinExistence type="inferred from homology"/>
<comment type="similarity">
    <text evidence="7">Belongs to the binding-protein-dependent transport system permease family.</text>
</comment>
<feature type="transmembrane region" description="Helical" evidence="7">
    <location>
        <begin position="238"/>
        <end position="259"/>
    </location>
</feature>
<feature type="domain" description="ABC transmembrane type-1" evidence="9">
    <location>
        <begin position="91"/>
        <end position="307"/>
    </location>
</feature>
<evidence type="ECO:0000256" key="8">
    <source>
        <dbReference type="SAM" id="MobiDB-lite"/>
    </source>
</evidence>
<evidence type="ECO:0000313" key="11">
    <source>
        <dbReference type="Proteomes" id="UP001519290"/>
    </source>
</evidence>
<keyword evidence="11" id="KW-1185">Reference proteome</keyword>
<evidence type="ECO:0000256" key="2">
    <source>
        <dbReference type="ARBA" id="ARBA00022448"/>
    </source>
</evidence>
<feature type="transmembrane region" description="Helical" evidence="7">
    <location>
        <begin position="128"/>
        <end position="151"/>
    </location>
</feature>